<gene>
    <name evidence="2" type="ORF">SAMN02745164_01068</name>
</gene>
<keyword evidence="1" id="KW-0472">Membrane</keyword>
<evidence type="ECO:0000313" key="2">
    <source>
        <dbReference type="EMBL" id="SHE74903.1"/>
    </source>
</evidence>
<keyword evidence="1" id="KW-0812">Transmembrane</keyword>
<keyword evidence="1" id="KW-1133">Transmembrane helix</keyword>
<proteinExistence type="predicted"/>
<organism evidence="2 3">
    <name type="scientific">Marinitoga hydrogenitolerans (strain DSM 16785 / JCM 12826 / AT1271)</name>
    <dbReference type="NCBI Taxonomy" id="1122195"/>
    <lineage>
        <taxon>Bacteria</taxon>
        <taxon>Thermotogati</taxon>
        <taxon>Thermotogota</taxon>
        <taxon>Thermotogae</taxon>
        <taxon>Petrotogales</taxon>
        <taxon>Petrotogaceae</taxon>
        <taxon>Marinitoga</taxon>
    </lineage>
</organism>
<accession>A0A1M4W1A5</accession>
<feature type="transmembrane region" description="Helical" evidence="1">
    <location>
        <begin position="318"/>
        <end position="341"/>
    </location>
</feature>
<dbReference type="EMBL" id="FQUI01000013">
    <property type="protein sequence ID" value="SHE74903.1"/>
    <property type="molecule type" value="Genomic_DNA"/>
</dbReference>
<evidence type="ECO:0000313" key="3">
    <source>
        <dbReference type="Proteomes" id="UP000184334"/>
    </source>
</evidence>
<dbReference type="STRING" id="1122195.SAMN02745164_01068"/>
<dbReference type="InterPro" id="IPR032602">
    <property type="entry name" value="DUF4899"/>
</dbReference>
<name>A0A1M4W1A5_MARH1</name>
<comment type="caution">
    <text evidence="2">The sequence shown here is derived from an EMBL/GenBank/DDBJ whole genome shotgun (WGS) entry which is preliminary data.</text>
</comment>
<evidence type="ECO:0000256" key="1">
    <source>
        <dbReference type="SAM" id="Phobius"/>
    </source>
</evidence>
<keyword evidence="3" id="KW-1185">Reference proteome</keyword>
<dbReference type="RefSeq" id="WP_072864195.1">
    <property type="nucleotide sequence ID" value="NZ_FQUI01000013.1"/>
</dbReference>
<sequence length="342" mass="38720">MDFYAVKFFATSSLTAEIIIGYMFGKQKGNPEYKVLSIPKSKLPKFELPDINLSYIEYKSKLEELYYKAIKDSTVLDLNKQFLAFVQSTIKRYGPEIINAKMFLGVRDSDVAVIKAILSEIFEEWEGEVNLKIVAEKLTYQDLVWLMTQHRSFSEKEKSYLNRVDVQSAPEVLPLTDPLNGMTINNLDVGDPVYSLIIDSVEPANLNKLKEQYPDKFDENGKNILPIESKLIAKELVTDTDYYFIKVDLGGGIIGKAVISKNLKMMVDSNKIAEMHKKREEYFNPPEDKIIGDILKESIAGLKREANLPENKVRSSDVLIIFGLSIGLIIGAILLGIWLGVF</sequence>
<reference evidence="2" key="1">
    <citation type="submission" date="2016-11" db="EMBL/GenBank/DDBJ databases">
        <authorList>
            <person name="Varghese N."/>
            <person name="Submissions S."/>
        </authorList>
    </citation>
    <scope>NUCLEOTIDE SEQUENCE [LARGE SCALE GENOMIC DNA]</scope>
    <source>
        <strain evidence="2">DSM 16785</strain>
    </source>
</reference>
<evidence type="ECO:0008006" key="4">
    <source>
        <dbReference type="Google" id="ProtNLM"/>
    </source>
</evidence>
<dbReference type="AlphaFoldDB" id="A0A1M4W1A5"/>
<dbReference type="OrthoDB" id="43284at2"/>
<dbReference type="Pfam" id="PF16240">
    <property type="entry name" value="DUF4899"/>
    <property type="match status" value="1"/>
</dbReference>
<dbReference type="Proteomes" id="UP000184334">
    <property type="component" value="Unassembled WGS sequence"/>
</dbReference>
<protein>
    <recommendedName>
        <fullName evidence="4">DUF4899 domain-containing protein</fullName>
    </recommendedName>
</protein>